<dbReference type="AlphaFoldDB" id="A0A1I7VU36"/>
<evidence type="ECO:0000256" key="6">
    <source>
        <dbReference type="RuleBase" id="RU361180"/>
    </source>
</evidence>
<keyword evidence="7" id="KW-1185">Reference proteome</keyword>
<protein>
    <recommendedName>
        <fullName evidence="3 6">Trehalase</fullName>
        <ecNumber evidence="2 6">3.2.1.28</ecNumber>
    </recommendedName>
    <alternativeName>
        <fullName evidence="6">Alpha-trehalose glucohydrolase</fullName>
    </alternativeName>
</protein>
<dbReference type="InterPro" id="IPR001661">
    <property type="entry name" value="Glyco_hydro_37"/>
</dbReference>
<dbReference type="PANTHER" id="PTHR23403">
    <property type="entry name" value="TREHALASE"/>
    <property type="match status" value="1"/>
</dbReference>
<dbReference type="eggNOG" id="KOG0602">
    <property type="taxonomic scope" value="Eukaryota"/>
</dbReference>
<dbReference type="SUPFAM" id="SSF48208">
    <property type="entry name" value="Six-hairpin glycosidases"/>
    <property type="match status" value="1"/>
</dbReference>
<evidence type="ECO:0000313" key="8">
    <source>
        <dbReference type="WBParaSite" id="EN70_628"/>
    </source>
</evidence>
<evidence type="ECO:0000256" key="3">
    <source>
        <dbReference type="ARBA" id="ARBA00019905"/>
    </source>
</evidence>
<reference evidence="7" key="1">
    <citation type="submission" date="2012-04" db="EMBL/GenBank/DDBJ databases">
        <title>The Genome Sequence of Loa loa.</title>
        <authorList>
            <consortium name="The Broad Institute Genome Sequencing Platform"/>
            <consortium name="Broad Institute Genome Sequencing Center for Infectious Disease"/>
            <person name="Nutman T.B."/>
            <person name="Fink D.L."/>
            <person name="Russ C."/>
            <person name="Young S."/>
            <person name="Zeng Q."/>
            <person name="Gargeya S."/>
            <person name="Alvarado L."/>
            <person name="Berlin A."/>
            <person name="Chapman S.B."/>
            <person name="Chen Z."/>
            <person name="Freedman E."/>
            <person name="Gellesch M."/>
            <person name="Goldberg J."/>
            <person name="Griggs A."/>
            <person name="Gujja S."/>
            <person name="Heilman E.R."/>
            <person name="Heiman D."/>
            <person name="Howarth C."/>
            <person name="Mehta T."/>
            <person name="Neiman D."/>
            <person name="Pearson M."/>
            <person name="Roberts A."/>
            <person name="Saif S."/>
            <person name="Shea T."/>
            <person name="Shenoy N."/>
            <person name="Sisk P."/>
            <person name="Stolte C."/>
            <person name="Sykes S."/>
            <person name="White J."/>
            <person name="Yandava C."/>
            <person name="Haas B."/>
            <person name="Henn M.R."/>
            <person name="Nusbaum C."/>
            <person name="Birren B."/>
        </authorList>
    </citation>
    <scope>NUCLEOTIDE SEQUENCE [LARGE SCALE GENOMIC DNA]</scope>
</reference>
<evidence type="ECO:0000313" key="7">
    <source>
        <dbReference type="Proteomes" id="UP000095285"/>
    </source>
</evidence>
<dbReference type="GO" id="GO:0004555">
    <property type="term" value="F:alpha,alpha-trehalase activity"/>
    <property type="evidence" value="ECO:0007669"/>
    <property type="project" value="UniProtKB-EC"/>
</dbReference>
<comment type="catalytic activity">
    <reaction evidence="6">
        <text>alpha,alpha-trehalose + H2O = alpha-D-glucose + beta-D-glucose</text>
        <dbReference type="Rhea" id="RHEA:32675"/>
        <dbReference type="ChEBI" id="CHEBI:15377"/>
        <dbReference type="ChEBI" id="CHEBI:15903"/>
        <dbReference type="ChEBI" id="CHEBI:16551"/>
        <dbReference type="ChEBI" id="CHEBI:17925"/>
        <dbReference type="EC" id="3.2.1.28"/>
    </reaction>
</comment>
<dbReference type="InterPro" id="IPR018232">
    <property type="entry name" value="Glyco_hydro_37_CS"/>
</dbReference>
<dbReference type="PROSITE" id="PS00927">
    <property type="entry name" value="TREHALASE_1"/>
    <property type="match status" value="1"/>
</dbReference>
<keyword evidence="4 6" id="KW-0378">Hydrolase</keyword>
<evidence type="ECO:0000256" key="2">
    <source>
        <dbReference type="ARBA" id="ARBA00012757"/>
    </source>
</evidence>
<evidence type="ECO:0000256" key="5">
    <source>
        <dbReference type="ARBA" id="ARBA00023295"/>
    </source>
</evidence>
<dbReference type="STRING" id="7209.A0A1I7VU36"/>
<evidence type="ECO:0000256" key="4">
    <source>
        <dbReference type="ARBA" id="ARBA00022801"/>
    </source>
</evidence>
<proteinExistence type="inferred from homology"/>
<dbReference type="WBParaSite" id="EN70_628">
    <property type="protein sequence ID" value="EN70_628"/>
    <property type="gene ID" value="EN70_628"/>
</dbReference>
<sequence>MTTLIKVVLLSQSSLPKLAKVIESTQKAKEKKNGVCDETDKTGNWYIYCTGFILEVMNLYQVEVDSKTFVDRPLKANPEVILSEFMKEFGKKSVNFTKKKLINFRKRFFGEPGTELTSCFIPDWKELPPKIAQIKDKDLKSFALFLNRRWKDLCRQIIKIKNPKRNSLIEVPHPFIVPGGRFREFYYWDAYWIVKDFGKTALNTRPISAAVLTGRDKRELFYWTIYNQLAHSDVFLKILLCNRLKFGFVPNGGRVYYLRRSQPPFLIPMVYEYYEATKDIKFIKENFDYLVKEYEFWVQKRSVKVEDKNGHKHIAYQYRTTSNVPRPESFRVDMQAALKIEENERQKFFQNIASAAESGWDFSSRWFRDRKTMKTIETTNVLPVDLNALLCWNINILKYFADIIGNAQKAEEFEKKGQDAWKTLNAIFYNDVQKAWFDYNLRTKSHNVLFYPTVAMPLFTGCYTMLNHDKSLKRSHVFDYPSGIPTSLNNSGQQWDLPNGWPPLQHIIIEGMRKSDNPEAQEMAFKLARKWILANYKIYDTTKKMWEKVDVTGTIPKPGAGGEYDVQDGFGWTNGVILDLLVTYHDRMTIRGTDQSISHRSTRPCRSEAYHIRHDTIIFIALSVTVSYFFSC</sequence>
<dbReference type="InterPro" id="IPR012341">
    <property type="entry name" value="6hp_glycosidase-like_sf"/>
</dbReference>
<name>A0A1I7VU36_LOALO</name>
<dbReference type="InterPro" id="IPR008928">
    <property type="entry name" value="6-hairpin_glycosidase_sf"/>
</dbReference>
<dbReference type="PRINTS" id="PR00744">
    <property type="entry name" value="GLHYDRLASE37"/>
</dbReference>
<comment type="similarity">
    <text evidence="1 6">Belongs to the glycosyl hydrolase 37 family.</text>
</comment>
<organism evidence="7 8">
    <name type="scientific">Loa loa</name>
    <name type="common">Eye worm</name>
    <name type="synonym">Filaria loa</name>
    <dbReference type="NCBI Taxonomy" id="7209"/>
    <lineage>
        <taxon>Eukaryota</taxon>
        <taxon>Metazoa</taxon>
        <taxon>Ecdysozoa</taxon>
        <taxon>Nematoda</taxon>
        <taxon>Chromadorea</taxon>
        <taxon>Rhabditida</taxon>
        <taxon>Spirurina</taxon>
        <taxon>Spiruromorpha</taxon>
        <taxon>Filarioidea</taxon>
        <taxon>Onchocercidae</taxon>
        <taxon>Loa</taxon>
    </lineage>
</organism>
<reference evidence="8" key="2">
    <citation type="submission" date="2016-11" db="UniProtKB">
        <authorList>
            <consortium name="WormBaseParasite"/>
        </authorList>
    </citation>
    <scope>IDENTIFICATION</scope>
</reference>
<dbReference type="PROSITE" id="PS00928">
    <property type="entry name" value="TREHALASE_2"/>
    <property type="match status" value="1"/>
</dbReference>
<keyword evidence="5 6" id="KW-0326">Glycosidase</keyword>
<dbReference type="PANTHER" id="PTHR23403:SF5">
    <property type="entry name" value="TREHALASE"/>
    <property type="match status" value="1"/>
</dbReference>
<dbReference type="EC" id="3.2.1.28" evidence="2 6"/>
<dbReference type="Gene3D" id="1.50.10.10">
    <property type="match status" value="1"/>
</dbReference>
<dbReference type="GO" id="GO:0005993">
    <property type="term" value="P:trehalose catabolic process"/>
    <property type="evidence" value="ECO:0007669"/>
    <property type="project" value="TreeGrafter"/>
</dbReference>
<accession>A0A1I7VU36</accession>
<dbReference type="Proteomes" id="UP000095285">
    <property type="component" value="Unassembled WGS sequence"/>
</dbReference>
<evidence type="ECO:0000256" key="1">
    <source>
        <dbReference type="ARBA" id="ARBA00005615"/>
    </source>
</evidence>
<dbReference type="Pfam" id="PF01204">
    <property type="entry name" value="Trehalase"/>
    <property type="match status" value="1"/>
</dbReference>